<accession>A0ABD1NM91</accession>
<proteinExistence type="predicted"/>
<dbReference type="InterPro" id="IPR044699">
    <property type="entry name" value="MAKR6"/>
</dbReference>
<gene>
    <name evidence="1" type="ORF">Fmac_003260</name>
</gene>
<protein>
    <recommendedName>
        <fullName evidence="3">Membrane-associated kinase regulator 6</fullName>
    </recommendedName>
</protein>
<dbReference type="AlphaFoldDB" id="A0ABD1NM91"/>
<evidence type="ECO:0008006" key="3">
    <source>
        <dbReference type="Google" id="ProtNLM"/>
    </source>
</evidence>
<dbReference type="EMBL" id="JBGMDY010000001">
    <property type="protein sequence ID" value="KAL2349260.1"/>
    <property type="molecule type" value="Genomic_DNA"/>
</dbReference>
<name>A0ABD1NM91_9FABA</name>
<sequence>MEPSVPLASESFSYSWLSNSKSPAEGLDNPFRKSVYSLYGATSSEFNTTSVKKPTDLVEECHNFNFDISVPHSPLVLVPADEIFSDGLLRPMFVDPSSKVEFCNTPDPTQAKLGSSFSSRTFTPETMEVHHGLLTKWRKSTRRTLVEFFRYVNHLRQKVGRSRKSIRVDDIDRTDWQVKCLSSPQKASPKPITTHLIGDLHDYENSIYEAVLHCKRSIGNDPSSVREKHNVLQKVEFIAREAAKLRIHEFNLVAPLSESPPVDATFQRQQLQMPPRPRMEPKIYLLV</sequence>
<evidence type="ECO:0000313" key="1">
    <source>
        <dbReference type="EMBL" id="KAL2349260.1"/>
    </source>
</evidence>
<dbReference type="Proteomes" id="UP001603857">
    <property type="component" value="Unassembled WGS sequence"/>
</dbReference>
<evidence type="ECO:0000313" key="2">
    <source>
        <dbReference type="Proteomes" id="UP001603857"/>
    </source>
</evidence>
<reference evidence="1 2" key="1">
    <citation type="submission" date="2024-08" db="EMBL/GenBank/DDBJ databases">
        <title>Insights into the chromosomal genome structure of Flemingia macrophylla.</title>
        <authorList>
            <person name="Ding Y."/>
            <person name="Zhao Y."/>
            <person name="Bi W."/>
            <person name="Wu M."/>
            <person name="Zhao G."/>
            <person name="Gong Y."/>
            <person name="Li W."/>
            <person name="Zhang P."/>
        </authorList>
    </citation>
    <scope>NUCLEOTIDE SEQUENCE [LARGE SCALE GENOMIC DNA]</scope>
    <source>
        <strain evidence="1">DYQJB</strain>
        <tissue evidence="1">Leaf</tissue>
    </source>
</reference>
<organism evidence="1 2">
    <name type="scientific">Flemingia macrophylla</name>
    <dbReference type="NCBI Taxonomy" id="520843"/>
    <lineage>
        <taxon>Eukaryota</taxon>
        <taxon>Viridiplantae</taxon>
        <taxon>Streptophyta</taxon>
        <taxon>Embryophyta</taxon>
        <taxon>Tracheophyta</taxon>
        <taxon>Spermatophyta</taxon>
        <taxon>Magnoliopsida</taxon>
        <taxon>eudicotyledons</taxon>
        <taxon>Gunneridae</taxon>
        <taxon>Pentapetalae</taxon>
        <taxon>rosids</taxon>
        <taxon>fabids</taxon>
        <taxon>Fabales</taxon>
        <taxon>Fabaceae</taxon>
        <taxon>Papilionoideae</taxon>
        <taxon>50 kb inversion clade</taxon>
        <taxon>NPAAA clade</taxon>
        <taxon>indigoferoid/millettioid clade</taxon>
        <taxon>Phaseoleae</taxon>
        <taxon>Flemingia</taxon>
    </lineage>
</organism>
<keyword evidence="2" id="KW-1185">Reference proteome</keyword>
<dbReference type="PANTHER" id="PTHR34576">
    <property type="entry name" value="MEMBRANE-ASSOCIATED KINASE REGULATOR 6-RELATED"/>
    <property type="match status" value="1"/>
</dbReference>
<dbReference type="PANTHER" id="PTHR34576:SF14">
    <property type="entry name" value="MEMBRANE-ASSOCIATED KINASE REGULATOR 6"/>
    <property type="match status" value="1"/>
</dbReference>
<comment type="caution">
    <text evidence="1">The sequence shown here is derived from an EMBL/GenBank/DDBJ whole genome shotgun (WGS) entry which is preliminary data.</text>
</comment>